<feature type="compositionally biased region" description="Basic residues" evidence="1">
    <location>
        <begin position="282"/>
        <end position="313"/>
    </location>
</feature>
<evidence type="ECO:0000313" key="2">
    <source>
        <dbReference type="EMBL" id="CAA9427172.1"/>
    </source>
</evidence>
<feature type="region of interest" description="Disordered" evidence="1">
    <location>
        <begin position="1"/>
        <end position="325"/>
    </location>
</feature>
<feature type="non-terminal residue" evidence="2">
    <location>
        <position position="343"/>
    </location>
</feature>
<keyword evidence="2" id="KW-0456">Lyase</keyword>
<accession>A0A6J4Q0X6</accession>
<dbReference type="GO" id="GO:0016829">
    <property type="term" value="F:lyase activity"/>
    <property type="evidence" value="ECO:0007669"/>
    <property type="project" value="UniProtKB-KW"/>
</dbReference>
<dbReference type="EMBL" id="CADCUS010000442">
    <property type="protein sequence ID" value="CAA9427172.1"/>
    <property type="molecule type" value="Genomic_DNA"/>
</dbReference>
<dbReference type="EC" id="4.99.1.-" evidence="2"/>
<dbReference type="AlphaFoldDB" id="A0A6J4Q0X6"/>
<feature type="compositionally biased region" description="Basic and acidic residues" evidence="1">
    <location>
        <begin position="248"/>
        <end position="267"/>
    </location>
</feature>
<feature type="compositionally biased region" description="Basic residues" evidence="1">
    <location>
        <begin position="146"/>
        <end position="162"/>
    </location>
</feature>
<feature type="compositionally biased region" description="Basic residues" evidence="1">
    <location>
        <begin position="231"/>
        <end position="247"/>
    </location>
</feature>
<name>A0A6J4Q0X6_9PSEU</name>
<organism evidence="2">
    <name type="scientific">uncultured Pseudonocardia sp</name>
    <dbReference type="NCBI Taxonomy" id="211455"/>
    <lineage>
        <taxon>Bacteria</taxon>
        <taxon>Bacillati</taxon>
        <taxon>Actinomycetota</taxon>
        <taxon>Actinomycetes</taxon>
        <taxon>Pseudonocardiales</taxon>
        <taxon>Pseudonocardiaceae</taxon>
        <taxon>Pseudonocardia</taxon>
        <taxon>environmental samples</taxon>
    </lineage>
</organism>
<feature type="compositionally biased region" description="Low complexity" evidence="1">
    <location>
        <begin position="189"/>
        <end position="198"/>
    </location>
</feature>
<feature type="compositionally biased region" description="Low complexity" evidence="1">
    <location>
        <begin position="1"/>
        <end position="16"/>
    </location>
</feature>
<gene>
    <name evidence="2" type="ORF">AVDCRST_MAG66-3040</name>
</gene>
<reference evidence="2" key="1">
    <citation type="submission" date="2020-02" db="EMBL/GenBank/DDBJ databases">
        <authorList>
            <person name="Meier V. D."/>
        </authorList>
    </citation>
    <scope>NUCLEOTIDE SEQUENCE</scope>
    <source>
        <strain evidence="2">AVDCRST_MAG66</strain>
    </source>
</reference>
<protein>
    <submittedName>
        <fullName evidence="2">Coproporphyrin ferrochelatase</fullName>
        <ecNumber evidence="2">4.99.1.-</ecNumber>
    </submittedName>
</protein>
<feature type="compositionally biased region" description="Basic residues" evidence="1">
    <location>
        <begin position="97"/>
        <end position="111"/>
    </location>
</feature>
<feature type="compositionally biased region" description="Low complexity" evidence="1">
    <location>
        <begin position="217"/>
        <end position="230"/>
    </location>
</feature>
<evidence type="ECO:0000256" key="1">
    <source>
        <dbReference type="SAM" id="MobiDB-lite"/>
    </source>
</evidence>
<feature type="non-terminal residue" evidence="2">
    <location>
        <position position="1"/>
    </location>
</feature>
<sequence length="343" mass="37304">ARTRFPGPAGPVLRRPGGAGRGPPVPGERHPGSWCAARAARRRRGALPALRRGVADQRPQPGADRRPARAHRPAGVLRQPQLAPRGGGHRRGDGARRRAPRAGLRHQRLRRLLGVPAVPRGHRPRPQGGRGRGAGAGEAAPFLRPPRVRRRERRRRARRPRPGRSGGAAGVHRALGAHLGRRDRGPAAGGRAPLLPAGHRGGPARRRRPGRGDPRRGLAVPVGPAAGAVARARRRRPRRRTARRGRARRGDRADRVRVRPRRGDLGPRHRGPRAGRGAGHGLRPRRHRRPGPAVRRHGGRADRRAHRRRRPARAGRGAAGRLRGQRRVVRAAVLRAAPPPVAL</sequence>
<proteinExistence type="predicted"/>